<dbReference type="PANTHER" id="PTHR10146:SF14">
    <property type="entry name" value="PYRIDOXAL PHOSPHATE HOMEOSTASIS PROTEIN"/>
    <property type="match status" value="1"/>
</dbReference>
<dbReference type="PIRSF" id="PIRSF004848">
    <property type="entry name" value="YBL036c_PLPDEIII"/>
    <property type="match status" value="1"/>
</dbReference>
<dbReference type="InterPro" id="IPR029066">
    <property type="entry name" value="PLP-binding_barrel"/>
</dbReference>
<dbReference type="Pfam" id="PF01168">
    <property type="entry name" value="Ala_racemase_N"/>
    <property type="match status" value="1"/>
</dbReference>
<organism evidence="5 6">
    <name type="scientific">Prosthecochloris ethylica</name>
    <dbReference type="NCBI Taxonomy" id="2743976"/>
    <lineage>
        <taxon>Bacteria</taxon>
        <taxon>Pseudomonadati</taxon>
        <taxon>Chlorobiota</taxon>
        <taxon>Chlorobiia</taxon>
        <taxon>Chlorobiales</taxon>
        <taxon>Chlorobiaceae</taxon>
        <taxon>Prosthecochloris</taxon>
    </lineage>
</organism>
<dbReference type="CDD" id="cd00635">
    <property type="entry name" value="PLPDE_III_YBL036c_like"/>
    <property type="match status" value="1"/>
</dbReference>
<comment type="function">
    <text evidence="2">Pyridoxal 5'-phosphate (PLP)-binding protein, which is involved in PLP homeostasis.</text>
</comment>
<keyword evidence="1 2" id="KW-0663">Pyridoxal phosphate</keyword>
<evidence type="ECO:0000256" key="2">
    <source>
        <dbReference type="HAMAP-Rule" id="MF_02087"/>
    </source>
</evidence>
<name>A0ABR9XTD9_9CHLB</name>
<evidence type="ECO:0000259" key="4">
    <source>
        <dbReference type="Pfam" id="PF01168"/>
    </source>
</evidence>
<keyword evidence="6" id="KW-1185">Reference proteome</keyword>
<feature type="domain" description="Alanine racemase N-terminal" evidence="4">
    <location>
        <begin position="8"/>
        <end position="228"/>
    </location>
</feature>
<dbReference type="Gene3D" id="3.20.20.10">
    <property type="entry name" value="Alanine racemase"/>
    <property type="match status" value="1"/>
</dbReference>
<dbReference type="Proteomes" id="UP000619838">
    <property type="component" value="Unassembled WGS sequence"/>
</dbReference>
<protein>
    <recommendedName>
        <fullName evidence="2">Pyridoxal phosphate homeostasis protein</fullName>
        <shortName evidence="2">PLP homeostasis protein</shortName>
    </recommendedName>
</protein>
<dbReference type="InterPro" id="IPR001608">
    <property type="entry name" value="Ala_racemase_N"/>
</dbReference>
<comment type="caution">
    <text evidence="5">The sequence shown here is derived from an EMBL/GenBank/DDBJ whole genome shotgun (WGS) entry which is preliminary data.</text>
</comment>
<evidence type="ECO:0000313" key="5">
    <source>
        <dbReference type="EMBL" id="MBF0637266.1"/>
    </source>
</evidence>
<evidence type="ECO:0000256" key="1">
    <source>
        <dbReference type="ARBA" id="ARBA00022898"/>
    </source>
</evidence>
<comment type="similarity">
    <text evidence="2 3">Belongs to the pyridoxal phosphate-binding protein YggS/PROSC family.</text>
</comment>
<dbReference type="PANTHER" id="PTHR10146">
    <property type="entry name" value="PROLINE SYNTHETASE CO-TRANSCRIBED BACTERIAL HOMOLOG PROTEIN"/>
    <property type="match status" value="1"/>
</dbReference>
<dbReference type="SUPFAM" id="SSF51419">
    <property type="entry name" value="PLP-binding barrel"/>
    <property type="match status" value="1"/>
</dbReference>
<sequence length="229" mass="25431">MNSVEERLAAVRTHIDSICRECGRNPEEVRLIAVSKTKPASLVRQAVEAGQADIGESYVQEFLDKSADPELRDLEVNWHFIGHLQSNKIKYIIDRVCMVHSIDKLSTAKELSKRARAKELTVDYLLEINTSGESTKFGISPQELLDTAPSFFDLPSIRLRGLMTIASPDPRKAPGEFKLLRNLLEKLRSIAPDPSTVTELSMGMSGDFEEAIRAGSTMVRIGTAIFGSR</sequence>
<feature type="modified residue" description="N6-(pyridoxal phosphate)lysine" evidence="2">
    <location>
        <position position="36"/>
    </location>
</feature>
<evidence type="ECO:0000313" key="6">
    <source>
        <dbReference type="Proteomes" id="UP000619838"/>
    </source>
</evidence>
<reference evidence="5 6" key="1">
    <citation type="journal article" date="2020" name="Microorganisms">
        <title>Simultaneous Genome Sequencing of Prosthecochloris ethylica and Desulfuromonas acetoxidans within a Syntrophic Mixture Reveals Unique Pili and Protein Interactions.</title>
        <authorList>
            <person name="Kyndt J.A."/>
            <person name="Van Beeumen J.J."/>
            <person name="Meyer T.E."/>
        </authorList>
    </citation>
    <scope>NUCLEOTIDE SEQUENCE [LARGE SCALE GENOMIC DNA]</scope>
    <source>
        <strain evidence="5 6">N3</strain>
    </source>
</reference>
<dbReference type="HAMAP" id="MF_02087">
    <property type="entry name" value="PLP_homeostasis"/>
    <property type="match status" value="1"/>
</dbReference>
<evidence type="ECO:0000256" key="3">
    <source>
        <dbReference type="RuleBase" id="RU004514"/>
    </source>
</evidence>
<dbReference type="PROSITE" id="PS01211">
    <property type="entry name" value="UPF0001"/>
    <property type="match status" value="1"/>
</dbReference>
<dbReference type="NCBIfam" id="TIGR00044">
    <property type="entry name" value="YggS family pyridoxal phosphate-dependent enzyme"/>
    <property type="match status" value="1"/>
</dbReference>
<dbReference type="EMBL" id="JADGII010000015">
    <property type="protein sequence ID" value="MBF0637266.1"/>
    <property type="molecule type" value="Genomic_DNA"/>
</dbReference>
<proteinExistence type="inferred from homology"/>
<dbReference type="RefSeq" id="WP_175187756.1">
    <property type="nucleotide sequence ID" value="NZ_JABVZQ010000019.1"/>
</dbReference>
<dbReference type="InterPro" id="IPR011078">
    <property type="entry name" value="PyrdxlP_homeostasis"/>
</dbReference>
<accession>A0ABR9XTD9</accession>
<gene>
    <name evidence="5" type="ORF">INT08_08790</name>
</gene>